<proteinExistence type="predicted"/>
<evidence type="ECO:0000313" key="1">
    <source>
        <dbReference type="EMBL" id="ABQ43507.1"/>
    </source>
</evidence>
<dbReference type="Pfam" id="PF04497">
    <property type="entry name" value="Pox_E2-like"/>
    <property type="match status" value="2"/>
</dbReference>
<dbReference type="InterPro" id="IPR021155">
    <property type="entry name" value="Poxvirus_E2/O1"/>
</dbReference>
<reference evidence="1 2" key="1">
    <citation type="journal article" date="2007" name="Virus Res.">
        <title>Comparative genetic analysis of genomic DNA sequences of two human isolates of Tanapox virus.</title>
        <authorList>
            <person name="Nazarian S.H."/>
            <person name="Barrett J.W."/>
            <person name="Frace A.M."/>
            <person name="Olsen-Rasmussen M."/>
            <person name="Khristova M."/>
            <person name="Shaban M."/>
            <person name="Neering S."/>
            <person name="Li Y."/>
            <person name="Damon I.K."/>
            <person name="Esposito J.J."/>
            <person name="Essani K."/>
            <person name="McFadden G."/>
        </authorList>
    </citation>
    <scope>NUCLEOTIDE SEQUENCE [LARGE SCALE GENOMIC DNA]</scope>
    <source>
        <strain evidence="1">TPV-Kenya</strain>
    </source>
</reference>
<organism evidence="1 2">
    <name type="scientific">Tanapox virus</name>
    <dbReference type="NCBI Taxonomy" id="99000"/>
    <lineage>
        <taxon>Viruses</taxon>
        <taxon>Varidnaviria</taxon>
        <taxon>Bamfordvirae</taxon>
        <taxon>Nucleocytoviricota</taxon>
        <taxon>Pokkesviricetes</taxon>
        <taxon>Chitovirales</taxon>
        <taxon>Poxviridae</taxon>
        <taxon>Chordopoxvirinae</taxon>
        <taxon>Yatapoxvirus</taxon>
        <taxon>Yatapoxvirus tanapox</taxon>
    </lineage>
</organism>
<evidence type="ECO:0000313" key="2">
    <source>
        <dbReference type="Proteomes" id="UP000130031"/>
    </source>
</evidence>
<gene>
    <name evidence="1" type="primary">33L</name>
</gene>
<protein>
    <submittedName>
        <fullName evidence="1">Uncharacterized protein 33L</fullName>
    </submittedName>
</protein>
<dbReference type="InterPro" id="IPR007585">
    <property type="entry name" value="Poxvirus_E2"/>
</dbReference>
<dbReference type="Proteomes" id="UP000130031">
    <property type="component" value="Segment"/>
</dbReference>
<sequence>MINISHIRDIFLSESDITLKDSFKKLRINDAMRFILSGLYPSSLPKKWYTEISETIPDKLYLFKPKHVLFIDLVSVLSKQKNVEKYNNHISFYKNEILQKCNSVLITKCIKFMTITDDDIRCLQSRFSNNIVDIMLSLINEKSILSMNYVFSNKVTEQMFIQNYSIHNYLYSHQAYSFNFLTDMLYKYGIAPVNVGILENISVDNVIEILSVIKDSQNTIAFLDMLPKKYLSDEKLKLFVIERIKIGYIDHYIPYAKEFLVDDMDKLGFYSSIFFDVTAKLEDIKNLNKSQLLILCKYIEKYEIYINYIINQLIKNDYMDILSYIVNKVPKEIFTEEMCIRMICDSSKKVRIKDLPVHSSLVMVACIQMKYDDIVDLLDFIDINVLQKKANILTDYVFETNWFNDNYELINLFVKKYGFCSAKIKKLMFNYPLTKDAAKHLLNIMNENKGASMFYPKTACSLMYLLCTNNKLKHKKVKGNYLDFINSIELHTNLKINVNTELTREKDIINQFLDISKLASYGIFSIPNRYLPSWLPVLDLFKGNECLIPTKIEHGVIFKLTYDDFVCYQDIGLKTSKLYFINDEISNFHAAINSFMGVMLVYMVIGSKFSNKSILEYISLLINTLFTGMKINEILSEDLTSVCEEINNVKPYIHDSNFVFIKKNALYETVNLCKKICVAIILDNN</sequence>
<name>A7XCE9_9POXV</name>
<dbReference type="PIRSF" id="PIRSF015692">
    <property type="entry name" value="VAC_E2L"/>
    <property type="match status" value="1"/>
</dbReference>
<dbReference type="EMBL" id="EF420156">
    <property type="protein sequence ID" value="ABQ43507.1"/>
    <property type="molecule type" value="Genomic_DNA"/>
</dbReference>
<accession>A7XCE9</accession>